<feature type="domain" description="Beta-trefoil DNA-binding" evidence="8">
    <location>
        <begin position="150"/>
        <end position="240"/>
    </location>
</feature>
<dbReference type="SUPFAM" id="SSF110217">
    <property type="entry name" value="DNA-binding protein LAG-1 (CSL)"/>
    <property type="match status" value="1"/>
</dbReference>
<evidence type="ECO:0000313" key="10">
    <source>
        <dbReference type="Proteomes" id="UP000821866"/>
    </source>
</evidence>
<keyword evidence="10" id="KW-1185">Reference proteome</keyword>
<comment type="caution">
    <text evidence="9">The sequence shown here is derived from an EMBL/GenBank/DDBJ whole genome shotgun (WGS) entry which is preliminary data.</text>
</comment>
<keyword evidence="4" id="KW-0238">DNA-binding</keyword>
<protein>
    <submittedName>
        <fullName evidence="9">Uncharacterized protein</fullName>
    </submittedName>
</protein>
<dbReference type="SUPFAM" id="SSF49417">
    <property type="entry name" value="p53-like transcription factors"/>
    <property type="match status" value="1"/>
</dbReference>
<dbReference type="FunFam" id="2.60.40.1450:FF:000001">
    <property type="entry name" value="Recombining binding protein suppressor of hairless"/>
    <property type="match status" value="1"/>
</dbReference>
<dbReference type="InterPro" id="IPR015351">
    <property type="entry name" value="RBP-J/Cbf11/Cbf12_DNA-bd"/>
</dbReference>
<dbReference type="Pfam" id="PF09270">
    <property type="entry name" value="BTD"/>
    <property type="match status" value="1"/>
</dbReference>
<organism evidence="9 10">
    <name type="scientific">Rhipicephalus microplus</name>
    <name type="common">Cattle tick</name>
    <name type="synonym">Boophilus microplus</name>
    <dbReference type="NCBI Taxonomy" id="6941"/>
    <lineage>
        <taxon>Eukaryota</taxon>
        <taxon>Metazoa</taxon>
        <taxon>Ecdysozoa</taxon>
        <taxon>Arthropoda</taxon>
        <taxon>Chelicerata</taxon>
        <taxon>Arachnida</taxon>
        <taxon>Acari</taxon>
        <taxon>Parasitiformes</taxon>
        <taxon>Ixodida</taxon>
        <taxon>Ixodoidea</taxon>
        <taxon>Ixodidae</taxon>
        <taxon>Rhipicephalinae</taxon>
        <taxon>Rhipicephalus</taxon>
        <taxon>Boophilus</taxon>
    </lineage>
</organism>
<evidence type="ECO:0000313" key="9">
    <source>
        <dbReference type="EMBL" id="KAH7964144.1"/>
    </source>
</evidence>
<dbReference type="SMART" id="SM01267">
    <property type="entry name" value="LAG1_DNAbind"/>
    <property type="match status" value="1"/>
</dbReference>
<accession>A0A9J6CZW3</accession>
<dbReference type="AlphaFoldDB" id="A0A9J6CZW3"/>
<dbReference type="VEuPathDB" id="VectorBase:LOC119162995"/>
<dbReference type="GO" id="GO:0005634">
    <property type="term" value="C:nucleus"/>
    <property type="evidence" value="ECO:0007669"/>
    <property type="project" value="UniProtKB-SubCell"/>
</dbReference>
<reference evidence="9" key="2">
    <citation type="submission" date="2021-09" db="EMBL/GenBank/DDBJ databases">
        <authorList>
            <person name="Jia N."/>
            <person name="Wang J."/>
            <person name="Shi W."/>
            <person name="Du L."/>
            <person name="Sun Y."/>
            <person name="Zhan W."/>
            <person name="Jiang J."/>
            <person name="Wang Q."/>
            <person name="Zhang B."/>
            <person name="Ji P."/>
            <person name="Sakyi L.B."/>
            <person name="Cui X."/>
            <person name="Yuan T."/>
            <person name="Jiang B."/>
            <person name="Yang W."/>
            <person name="Lam T.T.-Y."/>
            <person name="Chang Q."/>
            <person name="Ding S."/>
            <person name="Wang X."/>
            <person name="Zhu J."/>
            <person name="Ruan X."/>
            <person name="Zhao L."/>
            <person name="Wei J."/>
            <person name="Que T."/>
            <person name="Du C."/>
            <person name="Cheng J."/>
            <person name="Dai P."/>
            <person name="Han X."/>
            <person name="Huang E."/>
            <person name="Gao Y."/>
            <person name="Liu J."/>
            <person name="Shao H."/>
            <person name="Ye R."/>
            <person name="Li L."/>
            <person name="Wei W."/>
            <person name="Wang X."/>
            <person name="Wang C."/>
            <person name="Huo Q."/>
            <person name="Li W."/>
            <person name="Guo W."/>
            <person name="Chen H."/>
            <person name="Chen S."/>
            <person name="Zhou L."/>
            <person name="Zhou L."/>
            <person name="Ni X."/>
            <person name="Tian J."/>
            <person name="Zhou Y."/>
            <person name="Sheng Y."/>
            <person name="Liu T."/>
            <person name="Pan Y."/>
            <person name="Xia L."/>
            <person name="Li J."/>
            <person name="Zhao F."/>
            <person name="Cao W."/>
        </authorList>
    </citation>
    <scope>NUCLEOTIDE SEQUENCE</scope>
    <source>
        <strain evidence="9">Rmic-2018</strain>
        <tissue evidence="9">Larvae</tissue>
    </source>
</reference>
<sequence>MVSPVAATTVADSKRELSLNIIVILNAVVVQKSYGNKKQFIFPPSCVYLLGDGWQGKREQLLRAGESEHGAHLCAFIGIGNSDQDKQQLDFGEQNYCATRTPFFSNSDKRKPFMLSINLFHDNGEDVGLFQSKRIKLISMPSKSLNTAQICIASGTRVAILNQLGSHTVNMRYLIVDSKNFHGSSSRWGAFTIHLLDDNHSEAEVLTPREGYIHYGSTVKLVCSVTGMAQPRLVIRKVVQ</sequence>
<dbReference type="Pfam" id="PF09271">
    <property type="entry name" value="LAG1-DNAbind"/>
    <property type="match status" value="1"/>
</dbReference>
<dbReference type="PANTHER" id="PTHR10665">
    <property type="entry name" value="RECOMBINING BINDING PROTEIN SUPPRESSOR OF HAIRLESS"/>
    <property type="match status" value="1"/>
</dbReference>
<reference evidence="9" key="1">
    <citation type="journal article" date="2020" name="Cell">
        <title>Large-Scale Comparative Analyses of Tick Genomes Elucidate Their Genetic Diversity and Vector Capacities.</title>
        <authorList>
            <consortium name="Tick Genome and Microbiome Consortium (TIGMIC)"/>
            <person name="Jia N."/>
            <person name="Wang J."/>
            <person name="Shi W."/>
            <person name="Du L."/>
            <person name="Sun Y."/>
            <person name="Zhan W."/>
            <person name="Jiang J.F."/>
            <person name="Wang Q."/>
            <person name="Zhang B."/>
            <person name="Ji P."/>
            <person name="Bell-Sakyi L."/>
            <person name="Cui X.M."/>
            <person name="Yuan T.T."/>
            <person name="Jiang B.G."/>
            <person name="Yang W.F."/>
            <person name="Lam T.T."/>
            <person name="Chang Q.C."/>
            <person name="Ding S.J."/>
            <person name="Wang X.J."/>
            <person name="Zhu J.G."/>
            <person name="Ruan X.D."/>
            <person name="Zhao L."/>
            <person name="Wei J.T."/>
            <person name="Ye R.Z."/>
            <person name="Que T.C."/>
            <person name="Du C.H."/>
            <person name="Zhou Y.H."/>
            <person name="Cheng J.X."/>
            <person name="Dai P.F."/>
            <person name="Guo W.B."/>
            <person name="Han X.H."/>
            <person name="Huang E.J."/>
            <person name="Li L.F."/>
            <person name="Wei W."/>
            <person name="Gao Y.C."/>
            <person name="Liu J.Z."/>
            <person name="Shao H.Z."/>
            <person name="Wang X."/>
            <person name="Wang C.C."/>
            <person name="Yang T.C."/>
            <person name="Huo Q.B."/>
            <person name="Li W."/>
            <person name="Chen H.Y."/>
            <person name="Chen S.E."/>
            <person name="Zhou L.G."/>
            <person name="Ni X.B."/>
            <person name="Tian J.H."/>
            <person name="Sheng Y."/>
            <person name="Liu T."/>
            <person name="Pan Y.S."/>
            <person name="Xia L.Y."/>
            <person name="Li J."/>
            <person name="Zhao F."/>
            <person name="Cao W.C."/>
        </authorList>
    </citation>
    <scope>NUCLEOTIDE SEQUENCE</scope>
    <source>
        <strain evidence="9">Rmic-2018</strain>
    </source>
</reference>
<dbReference type="EMBL" id="JABSTU010004199">
    <property type="protein sequence ID" value="KAH7964144.1"/>
    <property type="molecule type" value="Genomic_DNA"/>
</dbReference>
<evidence type="ECO:0000259" key="8">
    <source>
        <dbReference type="SMART" id="SM01268"/>
    </source>
</evidence>
<evidence type="ECO:0000256" key="3">
    <source>
        <dbReference type="ARBA" id="ARBA00023015"/>
    </source>
</evidence>
<keyword evidence="5" id="KW-0804">Transcription</keyword>
<dbReference type="InterPro" id="IPR040159">
    <property type="entry name" value="CLS_fam"/>
</dbReference>
<dbReference type="Proteomes" id="UP000821866">
    <property type="component" value="Unassembled WGS sequence"/>
</dbReference>
<keyword evidence="6" id="KW-0539">Nucleus</keyword>
<dbReference type="InterPro" id="IPR015350">
    <property type="entry name" value="Beta-trefoil_DNA-bd_dom"/>
</dbReference>
<comment type="similarity">
    <text evidence="2">Belongs to the Su(H) family.</text>
</comment>
<name>A0A9J6CZW3_RHIMP</name>
<keyword evidence="3" id="KW-0805">Transcription regulation</keyword>
<dbReference type="InterPro" id="IPR036358">
    <property type="entry name" value="BTD_sf"/>
</dbReference>
<evidence type="ECO:0000256" key="2">
    <source>
        <dbReference type="ARBA" id="ARBA00009704"/>
    </source>
</evidence>
<evidence type="ECO:0000256" key="5">
    <source>
        <dbReference type="ARBA" id="ARBA00023163"/>
    </source>
</evidence>
<dbReference type="InterPro" id="IPR008967">
    <property type="entry name" value="p53-like_TF_DNA-bd_sf"/>
</dbReference>
<evidence type="ECO:0000256" key="4">
    <source>
        <dbReference type="ARBA" id="ARBA00023125"/>
    </source>
</evidence>
<dbReference type="Gene3D" id="2.60.40.1450">
    <property type="entry name" value="LAG1, DNA binding domain"/>
    <property type="match status" value="1"/>
</dbReference>
<gene>
    <name evidence="9" type="ORF">HPB51_027618</name>
</gene>
<dbReference type="GO" id="GO:0001228">
    <property type="term" value="F:DNA-binding transcription activator activity, RNA polymerase II-specific"/>
    <property type="evidence" value="ECO:0007669"/>
    <property type="project" value="InterPro"/>
</dbReference>
<proteinExistence type="inferred from homology"/>
<evidence type="ECO:0000256" key="6">
    <source>
        <dbReference type="ARBA" id="ARBA00023242"/>
    </source>
</evidence>
<feature type="domain" description="RBP-J/Cbf11/Cbf12 DNA binding" evidence="7">
    <location>
        <begin position="21"/>
        <end position="148"/>
    </location>
</feature>
<evidence type="ECO:0000256" key="1">
    <source>
        <dbReference type="ARBA" id="ARBA00004123"/>
    </source>
</evidence>
<dbReference type="GO" id="GO:0000978">
    <property type="term" value="F:RNA polymerase II cis-regulatory region sequence-specific DNA binding"/>
    <property type="evidence" value="ECO:0007669"/>
    <property type="project" value="InterPro"/>
</dbReference>
<dbReference type="SMART" id="SM01268">
    <property type="entry name" value="BTD"/>
    <property type="match status" value="1"/>
</dbReference>
<comment type="subcellular location">
    <subcellularLocation>
        <location evidence="1">Nucleus</location>
    </subcellularLocation>
</comment>
<dbReference type="InterPro" id="IPR037095">
    <property type="entry name" value="RBP-J/Cbf11_DNA-bd_sf"/>
</dbReference>
<evidence type="ECO:0000259" key="7">
    <source>
        <dbReference type="SMART" id="SM01267"/>
    </source>
</evidence>